<dbReference type="InterPro" id="IPR045687">
    <property type="entry name" value="PIGG/GPI7_C"/>
</dbReference>
<evidence type="ECO:0000256" key="6">
    <source>
        <dbReference type="ARBA" id="ARBA00022679"/>
    </source>
</evidence>
<dbReference type="Proteomes" id="UP000241107">
    <property type="component" value="Unassembled WGS sequence"/>
</dbReference>
<name>A0A2P7YLL2_9ASCO</name>
<comment type="pathway">
    <text evidence="2 12">Glycolipid biosynthesis; glycosylphosphatidylinositol-anchor biosynthesis.</text>
</comment>
<dbReference type="InterPro" id="IPR039527">
    <property type="entry name" value="PIGG/GPI7"/>
</dbReference>
<dbReference type="Pfam" id="PF01663">
    <property type="entry name" value="Phosphodiest"/>
    <property type="match status" value="1"/>
</dbReference>
<dbReference type="InterPro" id="IPR002591">
    <property type="entry name" value="Phosphodiest/P_Trfase"/>
</dbReference>
<evidence type="ECO:0000256" key="4">
    <source>
        <dbReference type="ARBA" id="ARBA00020830"/>
    </source>
</evidence>
<dbReference type="STRING" id="418784.A0A2P7YLL2"/>
<dbReference type="Pfam" id="PF19316">
    <property type="entry name" value="PIGO_PIGG"/>
    <property type="match status" value="1"/>
</dbReference>
<evidence type="ECO:0000256" key="5">
    <source>
        <dbReference type="ARBA" id="ARBA00022502"/>
    </source>
</evidence>
<feature type="transmembrane region" description="Helical" evidence="12">
    <location>
        <begin position="485"/>
        <end position="505"/>
    </location>
</feature>
<evidence type="ECO:0000259" key="13">
    <source>
        <dbReference type="Pfam" id="PF19316"/>
    </source>
</evidence>
<dbReference type="CDD" id="cd16024">
    <property type="entry name" value="GPI_EPT_2"/>
    <property type="match status" value="1"/>
</dbReference>
<protein>
    <recommendedName>
        <fullName evidence="4 12">GPI ethanolamine phosphate transferase 2</fullName>
    </recommendedName>
</protein>
<comment type="caution">
    <text evidence="14">The sequence shown here is derived from an EMBL/GenBank/DDBJ whole genome shotgun (WGS) entry which is preliminary data.</text>
</comment>
<dbReference type="RefSeq" id="XP_024712717.1">
    <property type="nucleotide sequence ID" value="XM_024859043.1"/>
</dbReference>
<keyword evidence="9 12" id="KW-1133">Transmembrane helix</keyword>
<gene>
    <name evidence="14" type="ORF">C7M61_003708</name>
</gene>
<feature type="transmembrane region" description="Helical" evidence="12">
    <location>
        <begin position="726"/>
        <end position="751"/>
    </location>
</feature>
<feature type="transmembrane region" description="Helical" evidence="12">
    <location>
        <begin position="457"/>
        <end position="473"/>
    </location>
</feature>
<dbReference type="VEuPathDB" id="FungiDB:C7M61_003708"/>
<evidence type="ECO:0000256" key="2">
    <source>
        <dbReference type="ARBA" id="ARBA00004687"/>
    </source>
</evidence>
<keyword evidence="15" id="KW-1185">Reference proteome</keyword>
<keyword evidence="11" id="KW-0325">Glycoprotein</keyword>
<dbReference type="GeneID" id="36567096"/>
<feature type="transmembrane region" description="Helical" evidence="12">
    <location>
        <begin position="692"/>
        <end position="714"/>
    </location>
</feature>
<sequence length="760" mass="86256">MTFLHDFIENGNAVPFTAYSHPPTVTLPRLKGITTGQIPSFVDAILNIADGSDGSQALTQTDSWISQLRRKSKNKIINFFGDDTWLRLFPAEQYFNQSEGTSLFFVNDFTEVDRNVTRHLDAQLKQPFDALILHYLGLDHIGHTGGPMSVHMKPKQQEMDGILKKLYDSIDDEQTLIVLMGDHGMNEVGNHGGSSEGETSPGLVLVSPKFKKLQVNPVGYRASHKPDDFTFYSRIDQIDIVPTLSALLNIPIPKNSVGVMVPQVLQCWSDEQQRKKVLLENCEQMFHLFQALHPSKATKFVDQIIQLRKLEGIQISDYWDFLKSLKDIMVQNSTNYSLELMYSGFGITLLSGLVLCNLLLRRATHERGSLIHCCFYVGLIVSYCALLHASSLIEEEHQFWWFTTVLAVFLMGLDSHSSWRVALGCLFLLRVIRSWSTMGQKFRLAKTLSDVLTETPLVLWIFVFVTVYGIAIINGRKEAHKRFHFIIGFLLEMVMSSLTIFLKVLQTKIDGKSLPSICNWMVISYEDTMDPLLEMRAAATLVSQLFYLAFVTSCLWRVSERSSLKSTRVSLLLVHVFLHQSRLENIPLFLVFGALESLLSRSSALKSSEFLLTAIMLCIQNLSFFGIGNTNLIATVDLSNAYNGLSSYKISLVGILTFISNFAPSLHWYLAWFRLAESSGTDIRRNIWARNLLVFTFYVTSQASLLASCINLRYHLFIWSVFCPKVLYFAAWFVLVELGFNVAIWQNLVLFNTPKQQMKP</sequence>
<dbReference type="PANTHER" id="PTHR23072:SF0">
    <property type="entry name" value="GPI ETHANOLAMINE PHOSPHATE TRANSFERASE 2"/>
    <property type="match status" value="1"/>
</dbReference>
<evidence type="ECO:0000313" key="15">
    <source>
        <dbReference type="Proteomes" id="UP000241107"/>
    </source>
</evidence>
<dbReference type="GO" id="GO:0006506">
    <property type="term" value="P:GPI anchor biosynthetic process"/>
    <property type="evidence" value="ECO:0007669"/>
    <property type="project" value="UniProtKB-UniPathway"/>
</dbReference>
<evidence type="ECO:0000256" key="12">
    <source>
        <dbReference type="RuleBase" id="RU367106"/>
    </source>
</evidence>
<dbReference type="UniPathway" id="UPA00196"/>
<accession>A0A2P7YLL2</accession>
<feature type="transmembrane region" description="Helical" evidence="12">
    <location>
        <begin position="340"/>
        <end position="360"/>
    </location>
</feature>
<feature type="transmembrane region" description="Helical" evidence="12">
    <location>
        <begin position="372"/>
        <end position="393"/>
    </location>
</feature>
<feature type="domain" description="GPI ethanolamine phosphate transferase 2 C-terminal" evidence="13">
    <location>
        <begin position="334"/>
        <end position="749"/>
    </location>
</feature>
<evidence type="ECO:0000256" key="1">
    <source>
        <dbReference type="ARBA" id="ARBA00004477"/>
    </source>
</evidence>
<evidence type="ECO:0000256" key="9">
    <source>
        <dbReference type="ARBA" id="ARBA00022989"/>
    </source>
</evidence>
<evidence type="ECO:0000256" key="7">
    <source>
        <dbReference type="ARBA" id="ARBA00022692"/>
    </source>
</evidence>
<dbReference type="Gene3D" id="3.40.720.10">
    <property type="entry name" value="Alkaline Phosphatase, subunit A"/>
    <property type="match status" value="1"/>
</dbReference>
<reference evidence="14 15" key="1">
    <citation type="submission" date="2018-03" db="EMBL/GenBank/DDBJ databases">
        <title>Candida pseudohaemulonii genome assembly and annotation.</title>
        <authorList>
            <person name="Munoz J.F."/>
            <person name="Gade L.G."/>
            <person name="Chow N.A."/>
            <person name="Litvintseva A.P."/>
            <person name="Loparev V.N."/>
            <person name="Cuomo C.A."/>
        </authorList>
    </citation>
    <scope>NUCLEOTIDE SEQUENCE [LARGE SCALE GENOMIC DNA]</scope>
    <source>
        <strain evidence="14 15">B12108</strain>
    </source>
</reference>
<evidence type="ECO:0000256" key="10">
    <source>
        <dbReference type="ARBA" id="ARBA00023136"/>
    </source>
</evidence>
<proteinExistence type="inferred from homology"/>
<dbReference type="SUPFAM" id="SSF53649">
    <property type="entry name" value="Alkaline phosphatase-like"/>
    <property type="match status" value="1"/>
</dbReference>
<dbReference type="EMBL" id="PYFQ01000010">
    <property type="protein sequence ID" value="PSK36844.1"/>
    <property type="molecule type" value="Genomic_DNA"/>
</dbReference>
<organism evidence="14 15">
    <name type="scientific">Candidozyma pseudohaemuli</name>
    <dbReference type="NCBI Taxonomy" id="418784"/>
    <lineage>
        <taxon>Eukaryota</taxon>
        <taxon>Fungi</taxon>
        <taxon>Dikarya</taxon>
        <taxon>Ascomycota</taxon>
        <taxon>Saccharomycotina</taxon>
        <taxon>Pichiomycetes</taxon>
        <taxon>Metschnikowiaceae</taxon>
        <taxon>Candidozyma</taxon>
    </lineage>
</organism>
<evidence type="ECO:0000256" key="8">
    <source>
        <dbReference type="ARBA" id="ARBA00022824"/>
    </source>
</evidence>
<evidence type="ECO:0000256" key="3">
    <source>
        <dbReference type="ARBA" id="ARBA00005315"/>
    </source>
</evidence>
<comment type="function">
    <text evidence="12">Ethanolamine phosphate transferase involved in glycosylphosphatidylinositol-anchor biosynthesis. Transfers ethanolamine phosphate to the GPI second mannose.</text>
</comment>
<keyword evidence="8 12" id="KW-0256">Endoplasmic reticulum</keyword>
<keyword evidence="5 12" id="KW-0337">GPI-anchor biosynthesis</keyword>
<keyword evidence="6 12" id="KW-0808">Transferase</keyword>
<comment type="subcellular location">
    <subcellularLocation>
        <location evidence="1 12">Endoplasmic reticulum membrane</location>
        <topology evidence="1 12">Multi-pass membrane protein</topology>
    </subcellularLocation>
</comment>
<evidence type="ECO:0000256" key="11">
    <source>
        <dbReference type="ARBA" id="ARBA00023180"/>
    </source>
</evidence>
<feature type="transmembrane region" description="Helical" evidence="12">
    <location>
        <begin position="610"/>
        <end position="628"/>
    </location>
</feature>
<dbReference type="InterPro" id="IPR017850">
    <property type="entry name" value="Alkaline_phosphatase_core_sf"/>
</dbReference>
<feature type="transmembrane region" description="Helical" evidence="12">
    <location>
        <begin position="648"/>
        <end position="671"/>
    </location>
</feature>
<comment type="similarity">
    <text evidence="3 12">Belongs to the PIGG/PIGN/PIGO family. PIGG subfamily.</text>
</comment>
<feature type="transmembrane region" description="Helical" evidence="12">
    <location>
        <begin position="537"/>
        <end position="558"/>
    </location>
</feature>
<keyword evidence="7 12" id="KW-0812">Transmembrane</keyword>
<keyword evidence="10 12" id="KW-0472">Membrane</keyword>
<dbReference type="OrthoDB" id="272139at2759"/>
<dbReference type="PANTHER" id="PTHR23072">
    <property type="entry name" value="PHOSPHATIDYLINOSITOL GLYCAN-RELATED"/>
    <property type="match status" value="1"/>
</dbReference>
<dbReference type="InterPro" id="IPR037674">
    <property type="entry name" value="PIG-G_N"/>
</dbReference>
<dbReference type="AlphaFoldDB" id="A0A2P7YLL2"/>
<dbReference type="GO" id="GO:0005886">
    <property type="term" value="C:plasma membrane"/>
    <property type="evidence" value="ECO:0007669"/>
    <property type="project" value="EnsemblFungi"/>
</dbReference>
<evidence type="ECO:0000313" key="14">
    <source>
        <dbReference type="EMBL" id="PSK36844.1"/>
    </source>
</evidence>
<dbReference type="GO" id="GO:0005789">
    <property type="term" value="C:endoplasmic reticulum membrane"/>
    <property type="evidence" value="ECO:0007669"/>
    <property type="project" value="UniProtKB-SubCell"/>
</dbReference>
<dbReference type="GO" id="GO:0051267">
    <property type="term" value="F:CP2 mannose-ethanolamine phosphotransferase activity"/>
    <property type="evidence" value="ECO:0007669"/>
    <property type="project" value="EnsemblFungi"/>
</dbReference>